<dbReference type="Proteomes" id="UP000018936">
    <property type="component" value="Unassembled WGS sequence"/>
</dbReference>
<feature type="non-terminal residue" evidence="1">
    <location>
        <position position="1"/>
    </location>
</feature>
<keyword evidence="2" id="KW-1185">Reference proteome</keyword>
<evidence type="ECO:0000313" key="1">
    <source>
        <dbReference type="EMBL" id="ETE62206.1"/>
    </source>
</evidence>
<accession>V8NJQ6</accession>
<name>V8NJQ6_OPHHA</name>
<sequence length="346" mass="38060">MPERIFGQGVGEDTTNHILPFANAERPLPIPDRSNTPQRRCIPLARHFENLRSLLKMKSLQLNAHSKKKNHALNAAQKRTRSRGLNTVMRRESAAPAFQRPFPILSPPQKKGGKKNRIFSPRLPPLSPTTPQLCLPPSPLFLPPRTPDPLRPIRARADRQFIKALSGSPQATQNVSLLPPRSEKRTLSSATFYLRLQGAAAQDKMREIVHIQAGQCGNQIGAKVRLANFLSPFSPRPRPRGPQRGTAQTHCPAAPLIHCHGGKTEVLPWREARGCVDFLKLRAAGGRESFVRSPLQKHPVRSLSNPVTAIGARGSPFSSPAKTILIFLLKGGALCLCSSFPFNPAI</sequence>
<protein>
    <submittedName>
        <fullName evidence="1">Serine/arginine repetitive matrix protein 1</fullName>
    </submittedName>
</protein>
<dbReference type="EMBL" id="AZIM01003389">
    <property type="protein sequence ID" value="ETE62206.1"/>
    <property type="molecule type" value="Genomic_DNA"/>
</dbReference>
<gene>
    <name evidence="1" type="primary">SRRM1</name>
    <name evidence="1" type="ORF">L345_12038</name>
</gene>
<comment type="caution">
    <text evidence="1">The sequence shown here is derived from an EMBL/GenBank/DDBJ whole genome shotgun (WGS) entry which is preliminary data.</text>
</comment>
<reference evidence="1 2" key="1">
    <citation type="journal article" date="2013" name="Proc. Natl. Acad. Sci. U.S.A.">
        <title>The king cobra genome reveals dynamic gene evolution and adaptation in the snake venom system.</title>
        <authorList>
            <person name="Vonk F.J."/>
            <person name="Casewell N.R."/>
            <person name="Henkel C.V."/>
            <person name="Heimberg A.M."/>
            <person name="Jansen H.J."/>
            <person name="McCleary R.J."/>
            <person name="Kerkkamp H.M."/>
            <person name="Vos R.A."/>
            <person name="Guerreiro I."/>
            <person name="Calvete J.J."/>
            <person name="Wuster W."/>
            <person name="Woods A.E."/>
            <person name="Logan J.M."/>
            <person name="Harrison R.A."/>
            <person name="Castoe T.A."/>
            <person name="de Koning A.P."/>
            <person name="Pollock D.D."/>
            <person name="Yandell M."/>
            <person name="Calderon D."/>
            <person name="Renjifo C."/>
            <person name="Currier R.B."/>
            <person name="Salgado D."/>
            <person name="Pla D."/>
            <person name="Sanz L."/>
            <person name="Hyder A.S."/>
            <person name="Ribeiro J.M."/>
            <person name="Arntzen J.W."/>
            <person name="van den Thillart G.E."/>
            <person name="Boetzer M."/>
            <person name="Pirovano W."/>
            <person name="Dirks R.P."/>
            <person name="Spaink H.P."/>
            <person name="Duboule D."/>
            <person name="McGlinn E."/>
            <person name="Kini R.M."/>
            <person name="Richardson M.K."/>
        </authorList>
    </citation>
    <scope>NUCLEOTIDE SEQUENCE</scope>
    <source>
        <tissue evidence="1">Blood</tissue>
    </source>
</reference>
<dbReference type="AlphaFoldDB" id="V8NJQ6"/>
<evidence type="ECO:0000313" key="2">
    <source>
        <dbReference type="Proteomes" id="UP000018936"/>
    </source>
</evidence>
<proteinExistence type="predicted"/>
<organism evidence="1 2">
    <name type="scientific">Ophiophagus hannah</name>
    <name type="common">King cobra</name>
    <name type="synonym">Naja hannah</name>
    <dbReference type="NCBI Taxonomy" id="8665"/>
    <lineage>
        <taxon>Eukaryota</taxon>
        <taxon>Metazoa</taxon>
        <taxon>Chordata</taxon>
        <taxon>Craniata</taxon>
        <taxon>Vertebrata</taxon>
        <taxon>Euteleostomi</taxon>
        <taxon>Lepidosauria</taxon>
        <taxon>Squamata</taxon>
        <taxon>Bifurcata</taxon>
        <taxon>Unidentata</taxon>
        <taxon>Episquamata</taxon>
        <taxon>Toxicofera</taxon>
        <taxon>Serpentes</taxon>
        <taxon>Colubroidea</taxon>
        <taxon>Elapidae</taxon>
        <taxon>Elapinae</taxon>
        <taxon>Ophiophagus</taxon>
    </lineage>
</organism>